<evidence type="ECO:0000313" key="1">
    <source>
        <dbReference type="EMBL" id="TGO88416.1"/>
    </source>
</evidence>
<gene>
    <name evidence="1" type="ORF">BPOR_0163g00070</name>
</gene>
<name>A0A4Z1KVD5_9HELO</name>
<dbReference type="EMBL" id="PQXO01000163">
    <property type="protein sequence ID" value="TGO88416.1"/>
    <property type="molecule type" value="Genomic_DNA"/>
</dbReference>
<proteinExistence type="predicted"/>
<protein>
    <submittedName>
        <fullName evidence="1">Uncharacterized protein</fullName>
    </submittedName>
</protein>
<reference evidence="1 2" key="1">
    <citation type="submission" date="2017-12" db="EMBL/GenBank/DDBJ databases">
        <title>Comparative genomics of Botrytis spp.</title>
        <authorList>
            <person name="Valero-Jimenez C.A."/>
            <person name="Tapia P."/>
            <person name="Veloso J."/>
            <person name="Silva-Moreno E."/>
            <person name="Staats M."/>
            <person name="Valdes J.H."/>
            <person name="Van Kan J.A.L."/>
        </authorList>
    </citation>
    <scope>NUCLEOTIDE SEQUENCE [LARGE SCALE GENOMIC DNA]</scope>
    <source>
        <strain evidence="1 2">MUCL3349</strain>
    </source>
</reference>
<sequence>MISSQDPEYIHTCAGIITTHAKPNTLVAHATPNPLNMYCAKRGNPPPAKLRRKVFAAIAELACHM</sequence>
<keyword evidence="2" id="KW-1185">Reference proteome</keyword>
<dbReference type="AlphaFoldDB" id="A0A4Z1KVD5"/>
<organism evidence="1 2">
    <name type="scientific">Botrytis porri</name>
    <dbReference type="NCBI Taxonomy" id="87229"/>
    <lineage>
        <taxon>Eukaryota</taxon>
        <taxon>Fungi</taxon>
        <taxon>Dikarya</taxon>
        <taxon>Ascomycota</taxon>
        <taxon>Pezizomycotina</taxon>
        <taxon>Leotiomycetes</taxon>
        <taxon>Helotiales</taxon>
        <taxon>Sclerotiniaceae</taxon>
        <taxon>Botrytis</taxon>
    </lineage>
</organism>
<dbReference type="Proteomes" id="UP000297280">
    <property type="component" value="Unassembled WGS sequence"/>
</dbReference>
<accession>A0A4Z1KVD5</accession>
<evidence type="ECO:0000313" key="2">
    <source>
        <dbReference type="Proteomes" id="UP000297280"/>
    </source>
</evidence>
<comment type="caution">
    <text evidence="1">The sequence shown here is derived from an EMBL/GenBank/DDBJ whole genome shotgun (WGS) entry which is preliminary data.</text>
</comment>